<proteinExistence type="predicted"/>
<dbReference type="STRING" id="1333998.M2A_2847"/>
<dbReference type="EMBL" id="BBIO01000017">
    <property type="protein sequence ID" value="GAK46348.1"/>
    <property type="molecule type" value="Genomic_DNA"/>
</dbReference>
<evidence type="ECO:0000313" key="2">
    <source>
        <dbReference type="Proteomes" id="UP000028702"/>
    </source>
</evidence>
<sequence length="162" mass="18607">MKPVEESAKEMLEMEMPFRINPSTFNVESDDPRIFITGGHNWSPEMGRQFVLHVGDAAYGFRTSEDIEKQKIENLDDGTVIWWFDDILCKLYEHIKGKGLQLVTNRYSFENAKEQELILSLFFKAIQAYDLDVVAGIKQEPKSKGFLTPRAEQQIVSGKFLA</sequence>
<keyword evidence="1" id="KW-0575">Peroxidase</keyword>
<dbReference type="GO" id="GO:0004601">
    <property type="term" value="F:peroxidase activity"/>
    <property type="evidence" value="ECO:0007669"/>
    <property type="project" value="UniProtKB-KW"/>
</dbReference>
<keyword evidence="2" id="KW-1185">Reference proteome</keyword>
<gene>
    <name evidence="1" type="ORF">M2A_2847</name>
</gene>
<organism evidence="1 2">
    <name type="scientific">Tepidicaulis marinus</name>
    <dbReference type="NCBI Taxonomy" id="1333998"/>
    <lineage>
        <taxon>Bacteria</taxon>
        <taxon>Pseudomonadati</taxon>
        <taxon>Pseudomonadota</taxon>
        <taxon>Alphaproteobacteria</taxon>
        <taxon>Hyphomicrobiales</taxon>
        <taxon>Parvibaculaceae</taxon>
        <taxon>Tepidicaulis</taxon>
    </lineage>
</organism>
<evidence type="ECO:0000313" key="1">
    <source>
        <dbReference type="EMBL" id="GAK46348.1"/>
    </source>
</evidence>
<dbReference type="AlphaFoldDB" id="A0A081BE80"/>
<protein>
    <submittedName>
        <fullName evidence="1">Bacterial-induced peroxidase</fullName>
    </submittedName>
</protein>
<keyword evidence="1" id="KW-0560">Oxidoreductase</keyword>
<reference evidence="1 2" key="1">
    <citation type="submission" date="2014-07" db="EMBL/GenBank/DDBJ databases">
        <title>Tepidicaulis marinum gen. nov., sp. nov., a novel marine bacterium denitrifying nitrate to nitrous oxide strictly under microaerobic conditions.</title>
        <authorList>
            <person name="Takeuchi M."/>
            <person name="Yamagishi T."/>
            <person name="Kamagata Y."/>
            <person name="Oshima K."/>
            <person name="Hattori M."/>
            <person name="Katayama T."/>
            <person name="Hanada S."/>
            <person name="Tamaki H."/>
            <person name="Marumo K."/>
            <person name="Maeda H."/>
            <person name="Nedachi M."/>
            <person name="Iwasaki W."/>
            <person name="Suwa Y."/>
            <person name="Sakata S."/>
        </authorList>
    </citation>
    <scope>NUCLEOTIDE SEQUENCE [LARGE SCALE GENOMIC DNA]</scope>
    <source>
        <strain evidence="1 2">MA2</strain>
    </source>
</reference>
<dbReference type="Proteomes" id="UP000028702">
    <property type="component" value="Unassembled WGS sequence"/>
</dbReference>
<name>A0A081BE80_9HYPH</name>
<dbReference type="RefSeq" id="WP_045448816.1">
    <property type="nucleotide sequence ID" value="NZ_BBIO01000017.1"/>
</dbReference>
<accession>A0A081BE80</accession>
<comment type="caution">
    <text evidence="1">The sequence shown here is derived from an EMBL/GenBank/DDBJ whole genome shotgun (WGS) entry which is preliminary data.</text>
</comment>